<dbReference type="InterPro" id="IPR010496">
    <property type="entry name" value="AL/BT2_dom"/>
</dbReference>
<evidence type="ECO:0000259" key="2">
    <source>
        <dbReference type="Pfam" id="PF06439"/>
    </source>
</evidence>
<feature type="domain" description="3-keto-alpha-glucoside-1,2-lyase/3-keto-2-hydroxy-glucal hydratase" evidence="2">
    <location>
        <begin position="22"/>
        <end position="220"/>
    </location>
</feature>
<protein>
    <recommendedName>
        <fullName evidence="2">3-keto-alpha-glucoside-1,2-lyase/3-keto-2-hydroxy-glucal hydratase domain-containing protein</fullName>
    </recommendedName>
</protein>
<gene>
    <name evidence="3" type="ORF">Enr13x_59710</name>
</gene>
<feature type="chain" id="PRO_5021836535" description="3-keto-alpha-glucoside-1,2-lyase/3-keto-2-hydroxy-glucal hydratase domain-containing protein" evidence="1">
    <location>
        <begin position="21"/>
        <end position="222"/>
    </location>
</feature>
<dbReference type="KEGG" id="snep:Enr13x_59710"/>
<keyword evidence="1" id="KW-0732">Signal</keyword>
<evidence type="ECO:0000313" key="4">
    <source>
        <dbReference type="Proteomes" id="UP000319004"/>
    </source>
</evidence>
<evidence type="ECO:0000256" key="1">
    <source>
        <dbReference type="SAM" id="SignalP"/>
    </source>
</evidence>
<organism evidence="3 4">
    <name type="scientific">Stieleria neptunia</name>
    <dbReference type="NCBI Taxonomy" id="2527979"/>
    <lineage>
        <taxon>Bacteria</taxon>
        <taxon>Pseudomonadati</taxon>
        <taxon>Planctomycetota</taxon>
        <taxon>Planctomycetia</taxon>
        <taxon>Pirellulales</taxon>
        <taxon>Pirellulaceae</taxon>
        <taxon>Stieleria</taxon>
    </lineage>
</organism>
<dbReference type="EMBL" id="CP037423">
    <property type="protein sequence ID" value="QDV46067.1"/>
    <property type="molecule type" value="Genomic_DNA"/>
</dbReference>
<feature type="signal peptide" evidence="1">
    <location>
        <begin position="1"/>
        <end position="20"/>
    </location>
</feature>
<keyword evidence="4" id="KW-1185">Reference proteome</keyword>
<sequence length="222" mass="24618" precursor="true">MLLRSATFVLLMLSALSLSAGDWVSLIGTDSLDGWTKVGGEASYSLSDGVITGKTGPGKNTFLTKGPYGDFELEFEVKCDQELNSGVQIRSHLYPKPTPQESKPDRIREQGEMYGYQCEITGKTNGANGCSGNFWDEGRRTKWLDETVNAEEKQAVYKPGQWNQFRIVAKGDRIQSFVNGVPVADFTDDRDAEGVIGLQVHSIKKGTGPYQVSWRNIRLREL</sequence>
<name>A0A518HZ52_9BACT</name>
<dbReference type="Gene3D" id="2.60.120.560">
    <property type="entry name" value="Exo-inulinase, domain 1"/>
    <property type="match status" value="1"/>
</dbReference>
<dbReference type="AlphaFoldDB" id="A0A518HZ52"/>
<reference evidence="3 4" key="1">
    <citation type="submission" date="2019-03" db="EMBL/GenBank/DDBJ databases">
        <title>Deep-cultivation of Planctomycetes and their phenomic and genomic characterization uncovers novel biology.</title>
        <authorList>
            <person name="Wiegand S."/>
            <person name="Jogler M."/>
            <person name="Boedeker C."/>
            <person name="Pinto D."/>
            <person name="Vollmers J."/>
            <person name="Rivas-Marin E."/>
            <person name="Kohn T."/>
            <person name="Peeters S.H."/>
            <person name="Heuer A."/>
            <person name="Rast P."/>
            <person name="Oberbeckmann S."/>
            <person name="Bunk B."/>
            <person name="Jeske O."/>
            <person name="Meyerdierks A."/>
            <person name="Storesund J.E."/>
            <person name="Kallscheuer N."/>
            <person name="Luecker S."/>
            <person name="Lage O.M."/>
            <person name="Pohl T."/>
            <person name="Merkel B.J."/>
            <person name="Hornburger P."/>
            <person name="Mueller R.-W."/>
            <person name="Bruemmer F."/>
            <person name="Labrenz M."/>
            <person name="Spormann A.M."/>
            <person name="Op den Camp H."/>
            <person name="Overmann J."/>
            <person name="Amann R."/>
            <person name="Jetten M.S.M."/>
            <person name="Mascher T."/>
            <person name="Medema M.H."/>
            <person name="Devos D.P."/>
            <person name="Kaster A.-K."/>
            <person name="Ovreas L."/>
            <person name="Rohde M."/>
            <person name="Galperin M.Y."/>
            <person name="Jogler C."/>
        </authorList>
    </citation>
    <scope>NUCLEOTIDE SEQUENCE [LARGE SCALE GENOMIC DNA]</scope>
    <source>
        <strain evidence="3 4">Enr13</strain>
    </source>
</reference>
<evidence type="ECO:0000313" key="3">
    <source>
        <dbReference type="EMBL" id="QDV46067.1"/>
    </source>
</evidence>
<dbReference type="GO" id="GO:0016787">
    <property type="term" value="F:hydrolase activity"/>
    <property type="evidence" value="ECO:0007669"/>
    <property type="project" value="InterPro"/>
</dbReference>
<dbReference type="Proteomes" id="UP000319004">
    <property type="component" value="Chromosome"/>
</dbReference>
<dbReference type="Pfam" id="PF06439">
    <property type="entry name" value="3keto-disac_hyd"/>
    <property type="match status" value="1"/>
</dbReference>
<dbReference type="RefSeq" id="WP_197455415.1">
    <property type="nucleotide sequence ID" value="NZ_CP037423.1"/>
</dbReference>
<accession>A0A518HZ52</accession>
<proteinExistence type="predicted"/>